<dbReference type="SUPFAM" id="SSF52540">
    <property type="entry name" value="P-loop containing nucleoside triphosphate hydrolases"/>
    <property type="match status" value="1"/>
</dbReference>
<dbReference type="Pfam" id="PF13558">
    <property type="entry name" value="SbcC_Walker_B"/>
    <property type="match status" value="1"/>
</dbReference>
<dbReference type="InterPro" id="IPR013496">
    <property type="entry name" value="CHP02680"/>
</dbReference>
<protein>
    <submittedName>
        <fullName evidence="3">TIGR02680 family protein</fullName>
    </submittedName>
</protein>
<keyword evidence="1" id="KW-0175">Coiled coil</keyword>
<feature type="coiled-coil region" evidence="1">
    <location>
        <begin position="861"/>
        <end position="895"/>
    </location>
</feature>
<evidence type="ECO:0000313" key="4">
    <source>
        <dbReference type="Proteomes" id="UP001165079"/>
    </source>
</evidence>
<dbReference type="InterPro" id="IPR027417">
    <property type="entry name" value="P-loop_NTPase"/>
</dbReference>
<feature type="region of interest" description="Disordered" evidence="2">
    <location>
        <begin position="1317"/>
        <end position="1338"/>
    </location>
</feature>
<evidence type="ECO:0000256" key="1">
    <source>
        <dbReference type="SAM" id="Coils"/>
    </source>
</evidence>
<dbReference type="Gene3D" id="3.40.50.300">
    <property type="entry name" value="P-loop containing nucleotide triphosphate hydrolases"/>
    <property type="match status" value="1"/>
</dbReference>
<name>A0A9W6SNG2_9ACTN</name>
<proteinExistence type="predicted"/>
<organism evidence="3 4">
    <name type="scientific">Actinorhabdospora filicis</name>
    <dbReference type="NCBI Taxonomy" id="1785913"/>
    <lineage>
        <taxon>Bacteria</taxon>
        <taxon>Bacillati</taxon>
        <taxon>Actinomycetota</taxon>
        <taxon>Actinomycetes</taxon>
        <taxon>Micromonosporales</taxon>
        <taxon>Micromonosporaceae</taxon>
        <taxon>Actinorhabdospora</taxon>
    </lineage>
</organism>
<comment type="caution">
    <text evidence="3">The sequence shown here is derived from an EMBL/GenBank/DDBJ whole genome shotgun (WGS) entry which is preliminary data.</text>
</comment>
<dbReference type="EMBL" id="BSTX01000003">
    <property type="protein sequence ID" value="GLZ79443.1"/>
    <property type="molecule type" value="Genomic_DNA"/>
</dbReference>
<evidence type="ECO:0000256" key="2">
    <source>
        <dbReference type="SAM" id="MobiDB-lite"/>
    </source>
</evidence>
<dbReference type="NCBIfam" id="TIGR02680">
    <property type="entry name" value="TIGR02680 family protein"/>
    <property type="match status" value="1"/>
</dbReference>
<accession>A0A9W6SNG2</accession>
<dbReference type="PANTHER" id="PTHR45615:SF66">
    <property type="entry name" value="CARD DOMAIN-CONTAINING PROTEIN"/>
    <property type="match status" value="1"/>
</dbReference>
<dbReference type="RefSeq" id="WP_285664596.1">
    <property type="nucleotide sequence ID" value="NZ_BSTX01000003.1"/>
</dbReference>
<keyword evidence="4" id="KW-1185">Reference proteome</keyword>
<dbReference type="Proteomes" id="UP001165079">
    <property type="component" value="Unassembled WGS sequence"/>
</dbReference>
<reference evidence="3" key="1">
    <citation type="submission" date="2023-03" db="EMBL/GenBank/DDBJ databases">
        <title>Actinorhabdospora filicis NBRC 111898.</title>
        <authorList>
            <person name="Ichikawa N."/>
            <person name="Sato H."/>
            <person name="Tonouchi N."/>
        </authorList>
    </citation>
    <scope>NUCLEOTIDE SEQUENCE</scope>
    <source>
        <strain evidence="3">NBRC 111898</strain>
    </source>
</reference>
<gene>
    <name evidence="3" type="ORF">Afil01_42500</name>
</gene>
<evidence type="ECO:0000313" key="3">
    <source>
        <dbReference type="EMBL" id="GLZ79443.1"/>
    </source>
</evidence>
<sequence>MRLGLVDMFYYDQQEFWFRDGRMMLLGNNGTGKSKVLALTLPFLLDGDTRPYRVEPDGDPKKQMHWNLLLGGKYTDRLGYTWMEFGRVDEQGRQEYATIGIGLKAVAGPGIADKWFFVTSQRLGAGGLELAPNGTALTRDGLTEAIGTNGQVVRAAATYRRLVDDKLFHLGEDRYSSLVDLLVQLRQPQLSKKPDEKKLSAALTDALAPVDQDILADVADAFHQQGEQRDQLSGLMQAADATRDFDRRYRRYARVAARRQAAGLRETQSAYEKHGRDIAALGDTISEADRACTEAEEQRNGLGKSILVDEARQRELSGRAELSDIKGAQETLSATRGAHRIAEEAARAADREHRTWKRRLDEAGDRVAASSGRAAKALADSTGLAHGALVADRHRDLTASFTDLTRTSDPTTARRGGEAIAAHQDRAVEHVLALHVEAEARAVEKANASATLVDRESQRDAAADRVTTATDIVETARREHVAAWRGFHPAEFAVPDPDVLGLVDWTETLHGPNPAAEAAVASARAAHSALTEQRLRTEAEMTAAQARRGVLLAERAELASGGIREPALSAVRVPGREGRAGAPLWRIVDFHDHVPEAARAALEAAMEATGLLDAWLFPDGTLLAAGVLDDALTPGSAEHTNATGVLRPALGEDHGELTEETVGALLRAIGLGSGRTWIAADGRYRIGPRYGRAAKPSAEYLGHAAREQARRRRLGEIETELSTIEVEIFVGHSRLEDLREHTAALDSELRGAPSDQALRDAHAGAAHSHAELHARQENVAEAQERLRERDEAHRAAIVSRDDVAADLGLPVDADELKAVRAAVHLYRSALGELWSAILSHGECLRAVEDCQEELVGAVERLEHVTTILQDSEGELHQAEARLEALQDRLGGTIADLRAEIEVLGIAIGRKRTERAAADKRFQDQKTILDRAQSKRDTLIDLQHDAANERDRAVSELRDFTATGLLSVAAPEIESPDPGQEWAVAPAIQLARRTDEALSDVDYTESAWSRVERDIVPAFTTFADILSRHGMHASNTLQHGCIVVTVVHQANTPSPGELEALLRADIDHRNRLLTEKERELLEEHLVKEVGQHIQTRIHTAEQQVTDMNAELTNRPTSTGMRLRLLWGPAKDAPEGFARARAVLRKDNELWTPSDEERVSEFLHERIRQEAAARPEGTWLEHLRNALDYRRWHRFTIEKHQGGGWVAAVGPASGGERVLTVSLPLFAAASSHYRSAHEHAPRLIMLDEAFAGVDDDARAKCLGLLAAFDLDVVMTSEREWGFYATVPGIRTHQLVRREGVDAVFVSVFEWDGRRSARVPATSGLPPAESGEPPTTQPTLM</sequence>
<dbReference type="PANTHER" id="PTHR45615">
    <property type="entry name" value="MYOSIN HEAVY CHAIN, NON-MUSCLE"/>
    <property type="match status" value="1"/>
</dbReference>